<dbReference type="RefSeq" id="WP_329512588.1">
    <property type="nucleotide sequence ID" value="NZ_BAAAYZ010000230.1"/>
</dbReference>
<reference evidence="1" key="1">
    <citation type="submission" date="2024-01" db="EMBL/GenBank/DDBJ databases">
        <title>First draft genome sequence data of TA4-1, the type strain of Gram-positive actinobacterium Streptomyces chiangmaiensis.</title>
        <authorList>
            <person name="Yasawong M."/>
            <person name="Nantapong N."/>
        </authorList>
    </citation>
    <scope>NUCLEOTIDE SEQUENCE</scope>
    <source>
        <strain evidence="1">TA4-1</strain>
    </source>
</reference>
<protein>
    <submittedName>
        <fullName evidence="1">Uncharacterized protein</fullName>
    </submittedName>
</protein>
<evidence type="ECO:0000313" key="2">
    <source>
        <dbReference type="Proteomes" id="UP001333996"/>
    </source>
</evidence>
<dbReference type="EMBL" id="JAYWVC010000337">
    <property type="protein sequence ID" value="MED7828236.1"/>
    <property type="molecule type" value="Genomic_DNA"/>
</dbReference>
<name>A0ABU7FVW2_9ACTN</name>
<accession>A0ABU7FVW2</accession>
<organism evidence="1 2">
    <name type="scientific">Streptomyces chiangmaiensis</name>
    <dbReference type="NCBI Taxonomy" id="766497"/>
    <lineage>
        <taxon>Bacteria</taxon>
        <taxon>Bacillati</taxon>
        <taxon>Actinomycetota</taxon>
        <taxon>Actinomycetes</taxon>
        <taxon>Kitasatosporales</taxon>
        <taxon>Streptomycetaceae</taxon>
        <taxon>Streptomyces</taxon>
    </lineage>
</organism>
<evidence type="ECO:0000313" key="1">
    <source>
        <dbReference type="EMBL" id="MED7828236.1"/>
    </source>
</evidence>
<keyword evidence="2" id="KW-1185">Reference proteome</keyword>
<gene>
    <name evidence="1" type="ORF">VXC91_41800</name>
</gene>
<comment type="caution">
    <text evidence="1">The sequence shown here is derived from an EMBL/GenBank/DDBJ whole genome shotgun (WGS) entry which is preliminary data.</text>
</comment>
<dbReference type="Proteomes" id="UP001333996">
    <property type="component" value="Unassembled WGS sequence"/>
</dbReference>
<sequence>MGAPFPRLLLSVFLDELAYRAWHIELADEPRRNTSHHVWGYASLPVLLSPRADHG</sequence>
<proteinExistence type="predicted"/>